<sequence>MLEIRKAAAGEYGQVVDFYYNLIDALAQTRYKPGWKKEIYPTRESLREAIARQELYVGTKEGQILSSMILNHACHEDYSKVSWHIQAEDREILVIHALGVHPAFSRQGLAKEMVQKAIETAEKEQAKTIRLDVLEGNLPAEKAYLKMGFQYCGTVKMFYPDTGLADYRLFDLKIRK</sequence>
<comment type="caution">
    <text evidence="4">The sequence shown here is derived from an EMBL/GenBank/DDBJ whole genome shotgun (WGS) entry which is preliminary data.</text>
</comment>
<reference evidence="4" key="1">
    <citation type="journal article" date="2021" name="PeerJ">
        <title>Extensive microbial diversity within the chicken gut microbiome revealed by metagenomics and culture.</title>
        <authorList>
            <person name="Gilroy R."/>
            <person name="Ravi A."/>
            <person name="Getino M."/>
            <person name="Pursley I."/>
            <person name="Horton D.L."/>
            <person name="Alikhan N.F."/>
            <person name="Baker D."/>
            <person name="Gharbi K."/>
            <person name="Hall N."/>
            <person name="Watson M."/>
            <person name="Adriaenssens E.M."/>
            <person name="Foster-Nyarko E."/>
            <person name="Jarju S."/>
            <person name="Secka A."/>
            <person name="Antonio M."/>
            <person name="Oren A."/>
            <person name="Chaudhuri R.R."/>
            <person name="La Ragione R."/>
            <person name="Hildebrand F."/>
            <person name="Pallen M.J."/>
        </authorList>
    </citation>
    <scope>NUCLEOTIDE SEQUENCE</scope>
    <source>
        <strain evidence="4">ChiBcec2-3848</strain>
    </source>
</reference>
<dbReference type="InterPro" id="IPR016181">
    <property type="entry name" value="Acyl_CoA_acyltransferase"/>
</dbReference>
<evidence type="ECO:0000256" key="1">
    <source>
        <dbReference type="ARBA" id="ARBA00022679"/>
    </source>
</evidence>
<keyword evidence="2" id="KW-0012">Acyltransferase</keyword>
<dbReference type="AlphaFoldDB" id="A0A9D2TDL9"/>
<dbReference type="Pfam" id="PF00583">
    <property type="entry name" value="Acetyltransf_1"/>
    <property type="match status" value="1"/>
</dbReference>
<reference evidence="4" key="2">
    <citation type="submission" date="2021-04" db="EMBL/GenBank/DDBJ databases">
        <authorList>
            <person name="Gilroy R."/>
        </authorList>
    </citation>
    <scope>NUCLEOTIDE SEQUENCE</scope>
    <source>
        <strain evidence="4">ChiBcec2-3848</strain>
    </source>
</reference>
<name>A0A9D2TDL9_9FIRM</name>
<dbReference type="EMBL" id="DWVZ01000209">
    <property type="protein sequence ID" value="HJC64858.1"/>
    <property type="molecule type" value="Genomic_DNA"/>
</dbReference>
<feature type="domain" description="N-acetyltransferase" evidence="3">
    <location>
        <begin position="2"/>
        <end position="173"/>
    </location>
</feature>
<dbReference type="GO" id="GO:0016747">
    <property type="term" value="F:acyltransferase activity, transferring groups other than amino-acyl groups"/>
    <property type="evidence" value="ECO:0007669"/>
    <property type="project" value="InterPro"/>
</dbReference>
<dbReference type="PROSITE" id="PS51186">
    <property type="entry name" value="GNAT"/>
    <property type="match status" value="1"/>
</dbReference>
<organism evidence="4 5">
    <name type="scientific">Candidatus Blautia merdavium</name>
    <dbReference type="NCBI Taxonomy" id="2838494"/>
    <lineage>
        <taxon>Bacteria</taxon>
        <taxon>Bacillati</taxon>
        <taxon>Bacillota</taxon>
        <taxon>Clostridia</taxon>
        <taxon>Lachnospirales</taxon>
        <taxon>Lachnospiraceae</taxon>
        <taxon>Blautia</taxon>
    </lineage>
</organism>
<dbReference type="Gene3D" id="3.40.630.30">
    <property type="match status" value="1"/>
</dbReference>
<evidence type="ECO:0000313" key="4">
    <source>
        <dbReference type="EMBL" id="HJC64858.1"/>
    </source>
</evidence>
<dbReference type="InterPro" id="IPR000182">
    <property type="entry name" value="GNAT_dom"/>
</dbReference>
<evidence type="ECO:0000256" key="2">
    <source>
        <dbReference type="ARBA" id="ARBA00023315"/>
    </source>
</evidence>
<dbReference type="Proteomes" id="UP000823886">
    <property type="component" value="Unassembled WGS sequence"/>
</dbReference>
<proteinExistence type="predicted"/>
<evidence type="ECO:0000313" key="5">
    <source>
        <dbReference type="Proteomes" id="UP000823886"/>
    </source>
</evidence>
<accession>A0A9D2TDL9</accession>
<dbReference type="PANTHER" id="PTHR43420">
    <property type="entry name" value="ACETYLTRANSFERASE"/>
    <property type="match status" value="1"/>
</dbReference>
<keyword evidence="1" id="KW-0808">Transferase</keyword>
<dbReference type="InterPro" id="IPR050680">
    <property type="entry name" value="YpeA/RimI_acetyltransf"/>
</dbReference>
<dbReference type="CDD" id="cd04301">
    <property type="entry name" value="NAT_SF"/>
    <property type="match status" value="1"/>
</dbReference>
<evidence type="ECO:0000259" key="3">
    <source>
        <dbReference type="PROSITE" id="PS51186"/>
    </source>
</evidence>
<protein>
    <submittedName>
        <fullName evidence="4">GNAT family N-acetyltransferase</fullName>
    </submittedName>
</protein>
<gene>
    <name evidence="4" type="ORF">H9753_14790</name>
</gene>
<dbReference type="SUPFAM" id="SSF55729">
    <property type="entry name" value="Acyl-CoA N-acyltransferases (Nat)"/>
    <property type="match status" value="1"/>
</dbReference>